<dbReference type="SUPFAM" id="SSF48452">
    <property type="entry name" value="TPR-like"/>
    <property type="match status" value="1"/>
</dbReference>
<keyword evidence="3" id="KW-1185">Reference proteome</keyword>
<dbReference type="OrthoDB" id="979271at2"/>
<reference evidence="3" key="1">
    <citation type="submission" date="2016-10" db="EMBL/GenBank/DDBJ databases">
        <authorList>
            <person name="Varghese N."/>
            <person name="Submissions S."/>
        </authorList>
    </citation>
    <scope>NUCLEOTIDE SEQUENCE [LARGE SCALE GENOMIC DNA]</scope>
    <source>
        <strain evidence="3">DSM 23842</strain>
    </source>
</reference>
<evidence type="ECO:0000256" key="1">
    <source>
        <dbReference type="SAM" id="Phobius"/>
    </source>
</evidence>
<evidence type="ECO:0000313" key="2">
    <source>
        <dbReference type="EMBL" id="SEA40872.1"/>
    </source>
</evidence>
<feature type="transmembrane region" description="Helical" evidence="1">
    <location>
        <begin position="88"/>
        <end position="107"/>
    </location>
</feature>
<protein>
    <submittedName>
        <fullName evidence="2">Tetratricopeptide repeat-containing protein</fullName>
    </submittedName>
</protein>
<keyword evidence="1" id="KW-0472">Membrane</keyword>
<sequence>MEEKDFVLFDNYLQGDLAEDEELAFKNRLESDGDFKKQFMTYKALSGYLEHTLSPEASAFTQNLEQISQAHFSASEERVDKPDRKGFNYARLAIAASVAFLIGIFLFNQIKTPSYTDFNTHEPIELTLRAGNVKDLVEATKAFNNKDYAKANAILEGLLVDDPENVQLQLYFAITNIELDQFDSADAMLNTISQGKSVYKYRAIWYKALSALKQGETEEVKALLKQLPEEADDYEQAHRLLNKLD</sequence>
<dbReference type="AlphaFoldDB" id="A0A1H4AYZ2"/>
<keyword evidence="1" id="KW-0812">Transmembrane</keyword>
<organism evidence="2 3">
    <name type="scientific">Bizionia paragorgiae</name>
    <dbReference type="NCBI Taxonomy" id="283786"/>
    <lineage>
        <taxon>Bacteria</taxon>
        <taxon>Pseudomonadati</taxon>
        <taxon>Bacteroidota</taxon>
        <taxon>Flavobacteriia</taxon>
        <taxon>Flavobacteriales</taxon>
        <taxon>Flavobacteriaceae</taxon>
        <taxon>Bizionia</taxon>
    </lineage>
</organism>
<evidence type="ECO:0000313" key="3">
    <source>
        <dbReference type="Proteomes" id="UP000198846"/>
    </source>
</evidence>
<dbReference type="Pfam" id="PF14559">
    <property type="entry name" value="TPR_19"/>
    <property type="match status" value="1"/>
</dbReference>
<dbReference type="RefSeq" id="WP_092134749.1">
    <property type="nucleotide sequence ID" value="NZ_FNQK01000012.1"/>
</dbReference>
<dbReference type="Proteomes" id="UP000198846">
    <property type="component" value="Unassembled WGS sequence"/>
</dbReference>
<dbReference type="Gene3D" id="1.25.40.10">
    <property type="entry name" value="Tetratricopeptide repeat domain"/>
    <property type="match status" value="1"/>
</dbReference>
<keyword evidence="1" id="KW-1133">Transmembrane helix</keyword>
<name>A0A1H4AYZ2_BIZPA</name>
<gene>
    <name evidence="2" type="ORF">SAMN04487990_11270</name>
</gene>
<dbReference type="EMBL" id="FNQK01000012">
    <property type="protein sequence ID" value="SEA40872.1"/>
    <property type="molecule type" value="Genomic_DNA"/>
</dbReference>
<proteinExistence type="predicted"/>
<dbReference type="InterPro" id="IPR011990">
    <property type="entry name" value="TPR-like_helical_dom_sf"/>
</dbReference>
<dbReference type="STRING" id="283786.SAMN04487990_11270"/>
<accession>A0A1H4AYZ2</accession>